<evidence type="ECO:0000313" key="2">
    <source>
        <dbReference type="EMBL" id="SEB94481.1"/>
    </source>
</evidence>
<organism evidence="2 3">
    <name type="scientific">Bradyrhizobium erythrophlei</name>
    <dbReference type="NCBI Taxonomy" id="1437360"/>
    <lineage>
        <taxon>Bacteria</taxon>
        <taxon>Pseudomonadati</taxon>
        <taxon>Pseudomonadota</taxon>
        <taxon>Alphaproteobacteria</taxon>
        <taxon>Hyphomicrobiales</taxon>
        <taxon>Nitrobacteraceae</taxon>
        <taxon>Bradyrhizobium</taxon>
    </lineage>
</organism>
<proteinExistence type="predicted"/>
<dbReference type="RefSeq" id="WP_171947570.1">
    <property type="nucleotide sequence ID" value="NZ_FNTH01000001.1"/>
</dbReference>
<evidence type="ECO:0000313" key="3">
    <source>
        <dbReference type="Proteomes" id="UP000198992"/>
    </source>
</evidence>
<feature type="compositionally biased region" description="Basic and acidic residues" evidence="1">
    <location>
        <begin position="1"/>
        <end position="20"/>
    </location>
</feature>
<gene>
    <name evidence="2" type="ORF">SAMN05444164_0627</name>
</gene>
<reference evidence="2 3" key="1">
    <citation type="submission" date="2016-10" db="EMBL/GenBank/DDBJ databases">
        <authorList>
            <person name="de Groot N.N."/>
        </authorList>
    </citation>
    <scope>NUCLEOTIDE SEQUENCE [LARGE SCALE GENOMIC DNA]</scope>
    <source>
        <strain evidence="2 3">MT12</strain>
    </source>
</reference>
<dbReference type="AlphaFoldDB" id="A0A1H4NGZ5"/>
<evidence type="ECO:0000256" key="1">
    <source>
        <dbReference type="SAM" id="MobiDB-lite"/>
    </source>
</evidence>
<protein>
    <submittedName>
        <fullName evidence="2">Uncharacterized protein</fullName>
    </submittedName>
</protein>
<dbReference type="Proteomes" id="UP000198992">
    <property type="component" value="Unassembled WGS sequence"/>
</dbReference>
<dbReference type="EMBL" id="FNTH01000001">
    <property type="protein sequence ID" value="SEB94481.1"/>
    <property type="molecule type" value="Genomic_DNA"/>
</dbReference>
<accession>A0A1H4NGZ5</accession>
<feature type="region of interest" description="Disordered" evidence="1">
    <location>
        <begin position="1"/>
        <end position="54"/>
    </location>
</feature>
<name>A0A1H4NGZ5_9BRAD</name>
<sequence>MTDGIDRQGKPPQDKNREIESYINRGQPAPQPNLNRDLSSAIERESNKRRNGGN</sequence>